<dbReference type="InterPro" id="IPR036928">
    <property type="entry name" value="AS_sf"/>
</dbReference>
<dbReference type="Gene3D" id="3.90.1300.10">
    <property type="entry name" value="Amidase signature (AS) domain"/>
    <property type="match status" value="1"/>
</dbReference>
<keyword evidence="3" id="KW-1185">Reference proteome</keyword>
<comment type="caution">
    <text evidence="2">The sequence shown here is derived from an EMBL/GenBank/DDBJ whole genome shotgun (WGS) entry which is preliminary data.</text>
</comment>
<dbReference type="PANTHER" id="PTHR11895">
    <property type="entry name" value="TRANSAMIDASE"/>
    <property type="match status" value="1"/>
</dbReference>
<dbReference type="SUPFAM" id="SSF75304">
    <property type="entry name" value="Amidase signature (AS) enzymes"/>
    <property type="match status" value="1"/>
</dbReference>
<dbReference type="RefSeq" id="WP_094093809.1">
    <property type="nucleotide sequence ID" value="NZ_BMHF01000009.1"/>
</dbReference>
<accession>A0ABQ1GCT0</accession>
<dbReference type="PANTHER" id="PTHR11895:SF176">
    <property type="entry name" value="AMIDASE AMID-RELATED"/>
    <property type="match status" value="1"/>
</dbReference>
<protein>
    <submittedName>
        <fullName evidence="2">Amidase</fullName>
    </submittedName>
</protein>
<dbReference type="Proteomes" id="UP000609323">
    <property type="component" value="Unassembled WGS sequence"/>
</dbReference>
<dbReference type="InterPro" id="IPR020556">
    <property type="entry name" value="Amidase_CS"/>
</dbReference>
<organism evidence="2 3">
    <name type="scientific">Paenibacillus physcomitrellae</name>
    <dbReference type="NCBI Taxonomy" id="1619311"/>
    <lineage>
        <taxon>Bacteria</taxon>
        <taxon>Bacillati</taxon>
        <taxon>Bacillota</taxon>
        <taxon>Bacilli</taxon>
        <taxon>Bacillales</taxon>
        <taxon>Paenibacillaceae</taxon>
        <taxon>Paenibacillus</taxon>
    </lineage>
</organism>
<proteinExistence type="predicted"/>
<dbReference type="InterPro" id="IPR023631">
    <property type="entry name" value="Amidase_dom"/>
</dbReference>
<name>A0ABQ1GCT0_9BACL</name>
<evidence type="ECO:0000313" key="2">
    <source>
        <dbReference type="EMBL" id="GGA41114.1"/>
    </source>
</evidence>
<sequence length="463" mass="49969">MKTKNPLLPFFTISDLSELIRNRAVSPVEVTELMLERIDRINPSLNVFITITADLAMKEAHQAETDIMNGKYKGPLHGIPIAHKDLYYTKGIRTTCSSTILKDFIPDYDATAVVKLREAGTIHLGKVQTHEFASGAMTNSPHFGPCLNPWNTDKVPGGSSGGSGAGVAAGLFYMGTGSDTGGSIRIPAACCGVVGMKPTYGRVSRYGIFPMAYSLDHGGPLTRSVRDAALCLEAMAGFDAKDESTSPLPVPVMTGGFTDSLKGVRIGLPTSYYFENVDDEVMIAVQKAIQTMKELGAEFVDVDLKMSDYVRPASSAVLMGEILSIHGPWLSSRPEDYGPDVLAMLKSGTDITAAQYVDAQRARHLITQDYLNALGGVDVLLTPATPTSAPDITDYRQGMRLAELTMPTNLTGLPSLSMPCGFTPEGMPVNLQLIGRPFEEPRVLAIGHAYEINTPWHTMHPEL</sequence>
<evidence type="ECO:0000313" key="3">
    <source>
        <dbReference type="Proteomes" id="UP000609323"/>
    </source>
</evidence>
<dbReference type="InterPro" id="IPR000120">
    <property type="entry name" value="Amidase"/>
</dbReference>
<dbReference type="Pfam" id="PF01425">
    <property type="entry name" value="Amidase"/>
    <property type="match status" value="1"/>
</dbReference>
<gene>
    <name evidence="2" type="ORF">GCM10010917_27970</name>
</gene>
<dbReference type="PROSITE" id="PS00571">
    <property type="entry name" value="AMIDASES"/>
    <property type="match status" value="1"/>
</dbReference>
<evidence type="ECO:0000259" key="1">
    <source>
        <dbReference type="Pfam" id="PF01425"/>
    </source>
</evidence>
<dbReference type="EMBL" id="BMHF01000009">
    <property type="protein sequence ID" value="GGA41114.1"/>
    <property type="molecule type" value="Genomic_DNA"/>
</dbReference>
<reference evidence="3" key="1">
    <citation type="journal article" date="2019" name="Int. J. Syst. Evol. Microbiol.">
        <title>The Global Catalogue of Microorganisms (GCM) 10K type strain sequencing project: providing services to taxonomists for standard genome sequencing and annotation.</title>
        <authorList>
            <consortium name="The Broad Institute Genomics Platform"/>
            <consortium name="The Broad Institute Genome Sequencing Center for Infectious Disease"/>
            <person name="Wu L."/>
            <person name="Ma J."/>
        </authorList>
    </citation>
    <scope>NUCLEOTIDE SEQUENCE [LARGE SCALE GENOMIC DNA]</scope>
    <source>
        <strain evidence="3">CGMCC 1.15044</strain>
    </source>
</reference>
<feature type="domain" description="Amidase" evidence="1">
    <location>
        <begin position="29"/>
        <end position="444"/>
    </location>
</feature>